<evidence type="ECO:0000313" key="2">
    <source>
        <dbReference type="Proteomes" id="UP001198983"/>
    </source>
</evidence>
<dbReference type="RefSeq" id="WP_228416427.1">
    <property type="nucleotide sequence ID" value="NZ_CP081135.1"/>
</dbReference>
<protein>
    <submittedName>
        <fullName evidence="1">Uncharacterized protein</fullName>
    </submittedName>
</protein>
<organism evidence="1 2">
    <name type="scientific">Terrisporobacter hibernicus</name>
    <dbReference type="NCBI Taxonomy" id="2813371"/>
    <lineage>
        <taxon>Bacteria</taxon>
        <taxon>Bacillati</taxon>
        <taxon>Bacillota</taxon>
        <taxon>Clostridia</taxon>
        <taxon>Peptostreptococcales</taxon>
        <taxon>Peptostreptococcaceae</taxon>
        <taxon>Terrisporobacter</taxon>
    </lineage>
</organism>
<accession>A0AAX2ZHM0</accession>
<dbReference type="AlphaFoldDB" id="A0AAX2ZHM0"/>
<keyword evidence="2" id="KW-1185">Reference proteome</keyword>
<dbReference type="KEGG" id="tem:JW646_02245"/>
<dbReference type="EMBL" id="CP081135">
    <property type="protein sequence ID" value="UEL48295.1"/>
    <property type="molecule type" value="Genomic_DNA"/>
</dbReference>
<name>A0AAX2ZHM0_9FIRM</name>
<gene>
    <name evidence="1" type="ORF">JW646_02245</name>
</gene>
<dbReference type="Proteomes" id="UP001198983">
    <property type="component" value="Chromosome"/>
</dbReference>
<evidence type="ECO:0000313" key="1">
    <source>
        <dbReference type="EMBL" id="UEL48295.1"/>
    </source>
</evidence>
<reference evidence="1 2" key="1">
    <citation type="journal article" date="2023" name="Int. J. Syst. Evol. Microbiol.">
        <title>Terrisporobacter hibernicus sp. nov., isolated from bovine faeces in Northern Ireland.</title>
        <authorList>
            <person name="Mitchell M."/>
            <person name="Nguyen S.V."/>
            <person name="Connor M."/>
            <person name="Fairley D.J."/>
            <person name="Donoghue O."/>
            <person name="Marshall H."/>
            <person name="Koolman L."/>
            <person name="McMullan G."/>
            <person name="Schaffer K.E."/>
            <person name="McGrath J.W."/>
            <person name="Fanning S."/>
        </authorList>
    </citation>
    <scope>NUCLEOTIDE SEQUENCE [LARGE SCALE GENOMIC DNA]</scope>
    <source>
        <strain evidence="1 2">MCA3</strain>
    </source>
</reference>
<proteinExistence type="predicted"/>
<sequence length="202" mass="23804">MILKKFKKLNETNSILHSQIINVKKKMKDEIDKERVVRSETIRSINGILTRSIDKNMEVIHIYEKENKIFVIVIINESDDIKMYTYMVYSQESCKDVDWVSKLEGNYIKEDKDLKNSTYDTVFIDAIDTNEFYKLKRHASILLGQLEQYLISKGFKGKIKGEVDRFAPTLYIGGEERKLDNFYVKNSFNIKNGYFIKEINTK</sequence>